<dbReference type="AlphaFoldDB" id="A0A8J6C419"/>
<comment type="caution">
    <text evidence="2">The sequence shown here is derived from an EMBL/GenBank/DDBJ whole genome shotgun (WGS) entry which is preliminary data.</text>
</comment>
<dbReference type="EMBL" id="JAGTXO010000097">
    <property type="protein sequence ID" value="KAG8456935.1"/>
    <property type="molecule type" value="Genomic_DNA"/>
</dbReference>
<keyword evidence="1" id="KW-0175">Coiled coil</keyword>
<name>A0A8J6C419_DIALT</name>
<dbReference type="Proteomes" id="UP000751190">
    <property type="component" value="Unassembled WGS sequence"/>
</dbReference>
<dbReference type="InterPro" id="IPR036047">
    <property type="entry name" value="F-box-like_dom_sf"/>
</dbReference>
<sequence>MAPPSGERARTGGGAIASAAAAAQELFSLLLVMRAELAAMRETVGAQLRRLEQRVARMERSHAFAAGARVAHAAPCADKGGDGVMRRVERAPARSLRLDDLSADVLASIAAQLPEDDELAAALTCRKLRGVVERRQLAAGHTGARTRVASALGSSARLEWSVACGLPLTHWLSRQPSKRLVALQAVVSWRHLPQRSAHGATQPWYSAIAKPSATVTQHSIRPHPR</sequence>
<gene>
    <name evidence="2" type="ORF">KFE25_007263</name>
</gene>
<organism evidence="2 3">
    <name type="scientific">Diacronema lutheri</name>
    <name type="common">Unicellular marine alga</name>
    <name type="synonym">Monochrysis lutheri</name>
    <dbReference type="NCBI Taxonomy" id="2081491"/>
    <lineage>
        <taxon>Eukaryota</taxon>
        <taxon>Haptista</taxon>
        <taxon>Haptophyta</taxon>
        <taxon>Pavlovophyceae</taxon>
        <taxon>Pavlovales</taxon>
        <taxon>Pavlovaceae</taxon>
        <taxon>Diacronema</taxon>
    </lineage>
</organism>
<reference evidence="2" key="1">
    <citation type="submission" date="2021-05" db="EMBL/GenBank/DDBJ databases">
        <title>The genome of the haptophyte Pavlova lutheri (Diacronema luteri, Pavlovales) - a model for lipid biosynthesis in eukaryotic algae.</title>
        <authorList>
            <person name="Hulatt C.J."/>
            <person name="Posewitz M.C."/>
        </authorList>
    </citation>
    <scope>NUCLEOTIDE SEQUENCE</scope>
    <source>
        <strain evidence="2">NIVA-4/92</strain>
    </source>
</reference>
<evidence type="ECO:0008006" key="4">
    <source>
        <dbReference type="Google" id="ProtNLM"/>
    </source>
</evidence>
<evidence type="ECO:0000313" key="3">
    <source>
        <dbReference type="Proteomes" id="UP000751190"/>
    </source>
</evidence>
<keyword evidence="3" id="KW-1185">Reference proteome</keyword>
<proteinExistence type="predicted"/>
<protein>
    <recommendedName>
        <fullName evidence="4">F-box domain-containing protein</fullName>
    </recommendedName>
</protein>
<accession>A0A8J6C419</accession>
<evidence type="ECO:0000256" key="1">
    <source>
        <dbReference type="SAM" id="Coils"/>
    </source>
</evidence>
<dbReference type="SUPFAM" id="SSF81383">
    <property type="entry name" value="F-box domain"/>
    <property type="match status" value="1"/>
</dbReference>
<evidence type="ECO:0000313" key="2">
    <source>
        <dbReference type="EMBL" id="KAG8456935.1"/>
    </source>
</evidence>
<feature type="coiled-coil region" evidence="1">
    <location>
        <begin position="34"/>
        <end position="61"/>
    </location>
</feature>